<name>A0A9P6CUE6_9AGAR</name>
<feature type="region of interest" description="Disordered" evidence="1">
    <location>
        <begin position="67"/>
        <end position="86"/>
    </location>
</feature>
<dbReference type="Proteomes" id="UP000807469">
    <property type="component" value="Unassembled WGS sequence"/>
</dbReference>
<keyword evidence="3" id="KW-1185">Reference proteome</keyword>
<organism evidence="2 3">
    <name type="scientific">Pholiota conissans</name>
    <dbReference type="NCBI Taxonomy" id="109636"/>
    <lineage>
        <taxon>Eukaryota</taxon>
        <taxon>Fungi</taxon>
        <taxon>Dikarya</taxon>
        <taxon>Basidiomycota</taxon>
        <taxon>Agaricomycotina</taxon>
        <taxon>Agaricomycetes</taxon>
        <taxon>Agaricomycetidae</taxon>
        <taxon>Agaricales</taxon>
        <taxon>Agaricineae</taxon>
        <taxon>Strophariaceae</taxon>
        <taxon>Pholiota</taxon>
    </lineage>
</organism>
<gene>
    <name evidence="2" type="ORF">BDN70DRAFT_937700</name>
</gene>
<evidence type="ECO:0000256" key="1">
    <source>
        <dbReference type="SAM" id="MobiDB-lite"/>
    </source>
</evidence>
<protein>
    <submittedName>
        <fullName evidence="2">Uncharacterized protein</fullName>
    </submittedName>
</protein>
<sequence>MPSPTCFLHSVTVVLAGARRDAVYKVSPHPISRPCLGEKLSPSQKVLPADAFDGLYYIHTPSPCANSITEPPRLRTPPGSILPHDANPANIRLLQRSLSL</sequence>
<evidence type="ECO:0000313" key="3">
    <source>
        <dbReference type="Proteomes" id="UP000807469"/>
    </source>
</evidence>
<accession>A0A9P6CUE6</accession>
<comment type="caution">
    <text evidence="2">The sequence shown here is derived from an EMBL/GenBank/DDBJ whole genome shotgun (WGS) entry which is preliminary data.</text>
</comment>
<proteinExistence type="predicted"/>
<evidence type="ECO:0000313" key="2">
    <source>
        <dbReference type="EMBL" id="KAF9473079.1"/>
    </source>
</evidence>
<dbReference type="AlphaFoldDB" id="A0A9P6CUE6"/>
<dbReference type="EMBL" id="MU155472">
    <property type="protein sequence ID" value="KAF9473079.1"/>
    <property type="molecule type" value="Genomic_DNA"/>
</dbReference>
<reference evidence="2" key="1">
    <citation type="submission" date="2020-11" db="EMBL/GenBank/DDBJ databases">
        <authorList>
            <consortium name="DOE Joint Genome Institute"/>
            <person name="Ahrendt S."/>
            <person name="Riley R."/>
            <person name="Andreopoulos W."/>
            <person name="Labutti K."/>
            <person name="Pangilinan J."/>
            <person name="Ruiz-Duenas F.J."/>
            <person name="Barrasa J.M."/>
            <person name="Sanchez-Garcia M."/>
            <person name="Camarero S."/>
            <person name="Miyauchi S."/>
            <person name="Serrano A."/>
            <person name="Linde D."/>
            <person name="Babiker R."/>
            <person name="Drula E."/>
            <person name="Ayuso-Fernandez I."/>
            <person name="Pacheco R."/>
            <person name="Padilla G."/>
            <person name="Ferreira P."/>
            <person name="Barriuso J."/>
            <person name="Kellner H."/>
            <person name="Castanera R."/>
            <person name="Alfaro M."/>
            <person name="Ramirez L."/>
            <person name="Pisabarro A.G."/>
            <person name="Kuo A."/>
            <person name="Tritt A."/>
            <person name="Lipzen A."/>
            <person name="He G."/>
            <person name="Yan M."/>
            <person name="Ng V."/>
            <person name="Cullen D."/>
            <person name="Martin F."/>
            <person name="Rosso M.-N."/>
            <person name="Henrissat B."/>
            <person name="Hibbett D."/>
            <person name="Martinez A.T."/>
            <person name="Grigoriev I.V."/>
        </authorList>
    </citation>
    <scope>NUCLEOTIDE SEQUENCE</scope>
    <source>
        <strain evidence="2">CIRM-BRFM 674</strain>
    </source>
</reference>